<evidence type="ECO:0000259" key="3">
    <source>
        <dbReference type="SMART" id="SM00385"/>
    </source>
</evidence>
<dbReference type="AlphaFoldDB" id="A0A8C5EB99"/>
<gene>
    <name evidence="4" type="primary">ccnd3</name>
</gene>
<proteinExistence type="inferred from homology"/>
<dbReference type="Pfam" id="PF00134">
    <property type="entry name" value="Cyclin_N"/>
    <property type="match status" value="1"/>
</dbReference>
<dbReference type="InterPro" id="IPR013763">
    <property type="entry name" value="Cyclin-like_dom"/>
</dbReference>
<sequence>MDSFAPDSISYDHNDNDLDVIHRSGKDPALTGDLRVLHNLRASEGRSTLRGKQGDIQPMSLGILTRWMFQVCEEQKCEKEVFPQAVQYLDLYLNQFAVEKSNMQLLGAVCLFLASKMREVVPLTTSKLCIYTDYSVSISDILHWEVIVVSRLDWCLASVVPSDFLEPILHTLPFVQSQHHQIIRRHVHAYIVVAALECSLSLFFPSTVACACVSIAVQKLNLFDSTVSSDSIITFLGKLLATNPHTILQCRDQLWSAAEHTLPSCLQLETLQGSDPSLLTSRMLD</sequence>
<dbReference type="FunFam" id="1.10.472.10:FF:000003">
    <property type="entry name" value="G1/S-specific cyclin-D2"/>
    <property type="match status" value="1"/>
</dbReference>
<dbReference type="Ensembl" id="ENSGWIT00000020219.1">
    <property type="protein sequence ID" value="ENSGWIP00000018341.1"/>
    <property type="gene ID" value="ENSGWIG00000010153.1"/>
</dbReference>
<dbReference type="CDD" id="cd20516">
    <property type="entry name" value="CYCLIN_CCND_rpt2"/>
    <property type="match status" value="1"/>
</dbReference>
<feature type="domain" description="Cyclin-like" evidence="3">
    <location>
        <begin position="66"/>
        <end position="150"/>
    </location>
</feature>
<comment type="function">
    <text evidence="1">Essential for the control of the cell cycle at the G2/M (mitosis) transition.</text>
</comment>
<reference evidence="4" key="1">
    <citation type="submission" date="2020-06" db="EMBL/GenBank/DDBJ databases">
        <authorList>
            <consortium name="Wellcome Sanger Institute Data Sharing"/>
        </authorList>
    </citation>
    <scope>NUCLEOTIDE SEQUENCE [LARGE SCALE GENOMIC DNA]</scope>
</reference>
<accession>A0A8C5EB99</accession>
<dbReference type="InterPro" id="IPR036915">
    <property type="entry name" value="Cyclin-like_sf"/>
</dbReference>
<evidence type="ECO:0000313" key="4">
    <source>
        <dbReference type="Ensembl" id="ENSGWIP00000018341.1"/>
    </source>
</evidence>
<evidence type="ECO:0000256" key="1">
    <source>
        <dbReference type="ARBA" id="ARBA00003222"/>
    </source>
</evidence>
<reference evidence="4" key="2">
    <citation type="submission" date="2025-08" db="UniProtKB">
        <authorList>
            <consortium name="Ensembl"/>
        </authorList>
    </citation>
    <scope>IDENTIFICATION</scope>
</reference>
<dbReference type="GeneID" id="114462826"/>
<reference evidence="4" key="3">
    <citation type="submission" date="2025-09" db="UniProtKB">
        <authorList>
            <consortium name="Ensembl"/>
        </authorList>
    </citation>
    <scope>IDENTIFICATION</scope>
</reference>
<dbReference type="SMART" id="SM00385">
    <property type="entry name" value="CYCLIN"/>
    <property type="match status" value="1"/>
</dbReference>
<keyword evidence="5" id="KW-1185">Reference proteome</keyword>
<keyword evidence="2" id="KW-0195">Cyclin</keyword>
<dbReference type="OrthoDB" id="306099at2759"/>
<dbReference type="RefSeq" id="XP_028301667.1">
    <property type="nucleotide sequence ID" value="XM_028445866.1"/>
</dbReference>
<evidence type="ECO:0000256" key="2">
    <source>
        <dbReference type="RuleBase" id="RU000383"/>
    </source>
</evidence>
<organism evidence="4 5">
    <name type="scientific">Gouania willdenowi</name>
    <name type="common">Blunt-snouted clingfish</name>
    <name type="synonym">Lepadogaster willdenowi</name>
    <dbReference type="NCBI Taxonomy" id="441366"/>
    <lineage>
        <taxon>Eukaryota</taxon>
        <taxon>Metazoa</taxon>
        <taxon>Chordata</taxon>
        <taxon>Craniata</taxon>
        <taxon>Vertebrata</taxon>
        <taxon>Euteleostomi</taxon>
        <taxon>Actinopterygii</taxon>
        <taxon>Neopterygii</taxon>
        <taxon>Teleostei</taxon>
        <taxon>Neoteleostei</taxon>
        <taxon>Acanthomorphata</taxon>
        <taxon>Ovalentaria</taxon>
        <taxon>Blenniimorphae</taxon>
        <taxon>Blenniiformes</taxon>
        <taxon>Gobiesocoidei</taxon>
        <taxon>Gobiesocidae</taxon>
        <taxon>Gobiesocinae</taxon>
        <taxon>Gouania</taxon>
    </lineage>
</organism>
<evidence type="ECO:0000313" key="5">
    <source>
        <dbReference type="Proteomes" id="UP000694680"/>
    </source>
</evidence>
<dbReference type="InterPro" id="IPR039361">
    <property type="entry name" value="Cyclin"/>
</dbReference>
<protein>
    <submittedName>
        <fullName evidence="4">G1/S-specific cyclin-D2-like</fullName>
    </submittedName>
</protein>
<dbReference type="SUPFAM" id="SSF47954">
    <property type="entry name" value="Cyclin-like"/>
    <property type="match status" value="2"/>
</dbReference>
<dbReference type="Proteomes" id="UP000694680">
    <property type="component" value="Chromosome 5"/>
</dbReference>
<comment type="similarity">
    <text evidence="2">Belongs to the cyclin family.</text>
</comment>
<dbReference type="PANTHER" id="PTHR10177">
    <property type="entry name" value="CYCLINS"/>
    <property type="match status" value="1"/>
</dbReference>
<dbReference type="InterPro" id="IPR006671">
    <property type="entry name" value="Cyclin_N"/>
</dbReference>
<dbReference type="CTD" id="896"/>
<dbReference type="Gene3D" id="1.10.472.10">
    <property type="entry name" value="Cyclin-like"/>
    <property type="match status" value="2"/>
</dbReference>
<name>A0A8C5EB99_GOUWI</name>